<reference evidence="2" key="1">
    <citation type="submission" date="2020-04" db="EMBL/GenBank/DDBJ databases">
        <title>Analysis of mating type loci in Filobasidium floriforme.</title>
        <authorList>
            <person name="Nowrousian M."/>
        </authorList>
    </citation>
    <scope>NUCLEOTIDE SEQUENCE</scope>
    <source>
        <strain evidence="2">CBS 6242</strain>
    </source>
</reference>
<feature type="compositionally biased region" description="Low complexity" evidence="1">
    <location>
        <begin position="8"/>
        <end position="19"/>
    </location>
</feature>
<accession>A0A8K0JK62</accession>
<feature type="compositionally biased region" description="Basic and acidic residues" evidence="1">
    <location>
        <begin position="561"/>
        <end position="577"/>
    </location>
</feature>
<evidence type="ECO:0000313" key="2">
    <source>
        <dbReference type="EMBL" id="KAG7532001.1"/>
    </source>
</evidence>
<feature type="compositionally biased region" description="Gly residues" evidence="1">
    <location>
        <begin position="342"/>
        <end position="354"/>
    </location>
</feature>
<feature type="region of interest" description="Disordered" evidence="1">
    <location>
        <begin position="1"/>
        <end position="91"/>
    </location>
</feature>
<feature type="compositionally biased region" description="Polar residues" evidence="1">
    <location>
        <begin position="634"/>
        <end position="643"/>
    </location>
</feature>
<feature type="region of interest" description="Disordered" evidence="1">
    <location>
        <begin position="622"/>
        <end position="658"/>
    </location>
</feature>
<feature type="compositionally biased region" description="Polar residues" evidence="1">
    <location>
        <begin position="33"/>
        <end position="50"/>
    </location>
</feature>
<name>A0A8K0JK62_9TREE</name>
<feature type="compositionally biased region" description="Basic and acidic residues" evidence="1">
    <location>
        <begin position="527"/>
        <end position="539"/>
    </location>
</feature>
<organism evidence="2 3">
    <name type="scientific">Filobasidium floriforme</name>
    <dbReference type="NCBI Taxonomy" id="5210"/>
    <lineage>
        <taxon>Eukaryota</taxon>
        <taxon>Fungi</taxon>
        <taxon>Dikarya</taxon>
        <taxon>Basidiomycota</taxon>
        <taxon>Agaricomycotina</taxon>
        <taxon>Tremellomycetes</taxon>
        <taxon>Filobasidiales</taxon>
        <taxon>Filobasidiaceae</taxon>
        <taxon>Filobasidium</taxon>
    </lineage>
</organism>
<evidence type="ECO:0000313" key="3">
    <source>
        <dbReference type="Proteomes" id="UP000812966"/>
    </source>
</evidence>
<gene>
    <name evidence="2" type="ORF">FFLO_03940</name>
</gene>
<feature type="region of interest" description="Disordered" evidence="1">
    <location>
        <begin position="314"/>
        <end position="598"/>
    </location>
</feature>
<feature type="compositionally biased region" description="Low complexity" evidence="1">
    <location>
        <begin position="389"/>
        <end position="411"/>
    </location>
</feature>
<feature type="compositionally biased region" description="Low complexity" evidence="1">
    <location>
        <begin position="481"/>
        <end position="497"/>
    </location>
</feature>
<feature type="compositionally biased region" description="Polar residues" evidence="1">
    <location>
        <begin position="379"/>
        <end position="388"/>
    </location>
</feature>
<sequence>MFSFKRNPTPSSSPSKRPTLLPPRPSFAHSESRAGSPTGSHRDSFSSSGARSPLASPALSISNRDRDGYFNLPLPSDPTFPGEPGREWSEEEQQALRLSVVEDIKRADDILRLLKVQKELSSQLAGVQKELGGALRKLGGGGGLPAAVPLALSPCSTTSSELSAVLQKSLKTSTKELDRMETVLYKHSKAVKREYNALDEVILINDKRMAAAEKPLHSDSSSSSRSGQAKGGIGMAHERYLRVISGLCDDSAQKKRSTAESIASQHVLAISRLSASICQTYQNLFDATAESMRVGASKVGGIRYAGILVGENWNDDVPGQGGQEEVEAGEETVRWRRSEGQNGPGQEGLVGQKGDGQRNGSDRPRPQGKRSMPVPPSYTNPSRTTSYPSTIATTSQLSSTTSASLSPLTPTDQDRSPVDFAPRSHSILSPTTQTSFGVLRHTGPGAGPSRDEPVRDERKGHRPTSSVSDRMKQFENGTIGSHASQASSASSNRSGMSRPPNTRPYSLPAVAPLRLPTREPPPPTTDYRSREREVPRDYSRLPVPAAASPTVSSGKMSSDGGGEKVRRLSGLFERKNDASGSNGTNVQRISPSPQSRHGTGCMCPNCHVVNTAKASTIRPVMPHSPSLRPGLPASRQSTSSIHSFSDVEVRQPSPKRLSQKIDRELAALMSVEAVRGG</sequence>
<proteinExistence type="predicted"/>
<keyword evidence="3" id="KW-1185">Reference proteome</keyword>
<feature type="compositionally biased region" description="Basic and acidic residues" evidence="1">
    <location>
        <begin position="449"/>
        <end position="459"/>
    </location>
</feature>
<evidence type="ECO:0000256" key="1">
    <source>
        <dbReference type="SAM" id="MobiDB-lite"/>
    </source>
</evidence>
<dbReference type="Proteomes" id="UP000812966">
    <property type="component" value="Unassembled WGS sequence"/>
</dbReference>
<dbReference type="EMBL" id="JABELV010000077">
    <property type="protein sequence ID" value="KAG7532001.1"/>
    <property type="molecule type" value="Genomic_DNA"/>
</dbReference>
<feature type="compositionally biased region" description="Polar residues" evidence="1">
    <location>
        <begin position="578"/>
        <end position="597"/>
    </location>
</feature>
<feature type="compositionally biased region" description="Polar residues" evidence="1">
    <location>
        <begin position="426"/>
        <end position="436"/>
    </location>
</feature>
<dbReference type="AlphaFoldDB" id="A0A8K0JK62"/>
<protein>
    <submittedName>
        <fullName evidence="2">Uncharacterized protein</fullName>
    </submittedName>
</protein>
<comment type="caution">
    <text evidence="2">The sequence shown here is derived from an EMBL/GenBank/DDBJ whole genome shotgun (WGS) entry which is preliminary data.</text>
</comment>